<evidence type="ECO:0000313" key="17">
    <source>
        <dbReference type="Proteomes" id="UP000799429"/>
    </source>
</evidence>
<evidence type="ECO:0000256" key="1">
    <source>
        <dbReference type="ARBA" id="ARBA00004613"/>
    </source>
</evidence>
<dbReference type="SUPFAM" id="SSF52279">
    <property type="entry name" value="Beta-D-glucan exohydrolase, C-terminal domain"/>
    <property type="match status" value="1"/>
</dbReference>
<keyword evidence="8" id="KW-0325">Glycoprotein</keyword>
<dbReference type="InterPro" id="IPR044993">
    <property type="entry name" value="BXL"/>
</dbReference>
<evidence type="ECO:0000259" key="15">
    <source>
        <dbReference type="SMART" id="SM01217"/>
    </source>
</evidence>
<sequence length="762" mass="83071">MWLSSVIVAVLSINPANALFPDCINGPLKNTTVCSTSSKPIDRAAALVRLFTLEEKFNNTGHASPGVPRLGLPPYTWWNEALHGVARSRGVTFASSGNFSYATSFPQPVLMAAAFNDELIRSVAKVIGQEARAWNNANRSGLDFWTPDINPFKDPRWGRGQETPGEDPFHVSSYVRALIAGLEGRADSTYKRVIATCKHFVGYDIEDWEGNERYGFDARISNQDMVEYYIPPFEACARDSNVGAFMCSYNAVNGVPTCADPWLLQTILRDTWGWTDEEQWVVSDCDAVENIFNPHNYTSTPEQAVAVSLNAGTDINCGTFYQRYLPSAYQQGLFNESTLDRALIRGYSSLIRAGYFDPPTEQPYRQLTFADVSTSEAQKLAYEAAVQGIVLLKSNGGLLPLQLDSNTSIALIGPWANATQQMQGNYYGIAPYLHSPLLAAQQHNITVNYAFGVGISGSISESNRSAALKAAGKSSIVIFAGGIDGTVEGEARDRTSIAWPEGQAGMIAELAALGKPMIVLQFGGGQVDSSAIAANFNISALLWGGYPGQDGGTAMFDVLIGKVPPAGRLPVTQYPTSYTDEVPMTDMSLRPSETSPGRTYKWYTGEPVYPFGFGMHYTKFAASIQSKFQPSYNIQDLVDACNVQGQRLTKCPFPTELKVLMLNSGPITSDYSALAFLSGEFGPEPRPQKALIGYQRLSKVPATGQSTANISFTLGELARVDERGDRILYPGNYTISIDVTRLDKASFELVGEESLLEAWVPK</sequence>
<dbReference type="GO" id="GO:0031222">
    <property type="term" value="P:arabinan catabolic process"/>
    <property type="evidence" value="ECO:0007669"/>
    <property type="project" value="TreeGrafter"/>
</dbReference>
<dbReference type="InterPro" id="IPR026891">
    <property type="entry name" value="Fn3-like"/>
</dbReference>
<evidence type="ECO:0000256" key="6">
    <source>
        <dbReference type="ARBA" id="ARBA00022729"/>
    </source>
</evidence>
<dbReference type="GO" id="GO:0005576">
    <property type="term" value="C:extracellular region"/>
    <property type="evidence" value="ECO:0007669"/>
    <property type="project" value="UniProtKB-SubCell"/>
</dbReference>
<dbReference type="Gene3D" id="2.60.40.10">
    <property type="entry name" value="Immunoglobulins"/>
    <property type="match status" value="1"/>
</dbReference>
<dbReference type="PANTHER" id="PTHR42721">
    <property type="entry name" value="SUGAR HYDROLASE-RELATED"/>
    <property type="match status" value="1"/>
</dbReference>
<accession>A0A9P4SGG8</accession>
<evidence type="ECO:0000256" key="3">
    <source>
        <dbReference type="ARBA" id="ARBA00005336"/>
    </source>
</evidence>
<evidence type="ECO:0000256" key="11">
    <source>
        <dbReference type="ARBA" id="ARBA00023326"/>
    </source>
</evidence>
<keyword evidence="11" id="KW-0624">Polysaccharide degradation</keyword>
<organism evidence="16 17">
    <name type="scientific">Patellaria atrata CBS 101060</name>
    <dbReference type="NCBI Taxonomy" id="1346257"/>
    <lineage>
        <taxon>Eukaryota</taxon>
        <taxon>Fungi</taxon>
        <taxon>Dikarya</taxon>
        <taxon>Ascomycota</taxon>
        <taxon>Pezizomycotina</taxon>
        <taxon>Dothideomycetes</taxon>
        <taxon>Dothideomycetes incertae sedis</taxon>
        <taxon>Patellariales</taxon>
        <taxon>Patellariaceae</taxon>
        <taxon>Patellaria</taxon>
    </lineage>
</organism>
<comment type="similarity">
    <text evidence="3">Belongs to the glycosyl hydrolase 3 family.</text>
</comment>
<keyword evidence="6 14" id="KW-0732">Signal</keyword>
<keyword evidence="10" id="KW-0326">Glycosidase</keyword>
<feature type="signal peptide" evidence="14">
    <location>
        <begin position="1"/>
        <end position="18"/>
    </location>
</feature>
<dbReference type="GO" id="GO:0009044">
    <property type="term" value="F:xylan 1,4-beta-xylosidase activity"/>
    <property type="evidence" value="ECO:0007669"/>
    <property type="project" value="UniProtKB-EC"/>
</dbReference>
<dbReference type="InterPro" id="IPR036881">
    <property type="entry name" value="Glyco_hydro_3_C_sf"/>
</dbReference>
<evidence type="ECO:0000256" key="4">
    <source>
        <dbReference type="ARBA" id="ARBA00022525"/>
    </source>
</evidence>
<dbReference type="FunFam" id="3.40.50.1700:FF:000007">
    <property type="entry name" value="Exo-1,4-beta-xylosidase xlnD"/>
    <property type="match status" value="1"/>
</dbReference>
<keyword evidence="7 16" id="KW-0378">Hydrolase</keyword>
<dbReference type="Proteomes" id="UP000799429">
    <property type="component" value="Unassembled WGS sequence"/>
</dbReference>
<keyword evidence="4" id="KW-0964">Secreted</keyword>
<evidence type="ECO:0000256" key="14">
    <source>
        <dbReference type="SAM" id="SignalP"/>
    </source>
</evidence>
<dbReference type="EMBL" id="MU006091">
    <property type="protein sequence ID" value="KAF2841128.1"/>
    <property type="molecule type" value="Genomic_DNA"/>
</dbReference>
<evidence type="ECO:0000256" key="5">
    <source>
        <dbReference type="ARBA" id="ARBA00022651"/>
    </source>
</evidence>
<dbReference type="InterPro" id="IPR002772">
    <property type="entry name" value="Glyco_hydro_3_C"/>
</dbReference>
<dbReference type="OrthoDB" id="47059at2759"/>
<evidence type="ECO:0000256" key="13">
    <source>
        <dbReference type="ARBA" id="ARBA00026107"/>
    </source>
</evidence>
<feature type="chain" id="PRO_5040499122" description="xylan 1,4-beta-xylosidase" evidence="14">
    <location>
        <begin position="19"/>
        <end position="762"/>
    </location>
</feature>
<comment type="pathway">
    <text evidence="2">Glycan degradation; xylan degradation.</text>
</comment>
<name>A0A9P4SGG8_9PEZI</name>
<evidence type="ECO:0000256" key="7">
    <source>
        <dbReference type="ARBA" id="ARBA00022801"/>
    </source>
</evidence>
<dbReference type="InterPro" id="IPR036962">
    <property type="entry name" value="Glyco_hydro_3_N_sf"/>
</dbReference>
<dbReference type="PANTHER" id="PTHR42721:SF3">
    <property type="entry name" value="BETA-D-XYLOSIDASE 5-RELATED"/>
    <property type="match status" value="1"/>
</dbReference>
<comment type="caution">
    <text evidence="16">The sequence shown here is derived from an EMBL/GenBank/DDBJ whole genome shotgun (WGS) entry which is preliminary data.</text>
</comment>
<dbReference type="Gene3D" id="3.40.50.1700">
    <property type="entry name" value="Glycoside hydrolase family 3 C-terminal domain"/>
    <property type="match status" value="1"/>
</dbReference>
<dbReference type="SUPFAM" id="SSF51445">
    <property type="entry name" value="(Trans)glycosidases"/>
    <property type="match status" value="1"/>
</dbReference>
<proteinExistence type="inferred from homology"/>
<dbReference type="SMART" id="SM01217">
    <property type="entry name" value="Fn3_like"/>
    <property type="match status" value="1"/>
</dbReference>
<dbReference type="InterPro" id="IPR001764">
    <property type="entry name" value="Glyco_hydro_3_N"/>
</dbReference>
<dbReference type="GO" id="GO:0046556">
    <property type="term" value="F:alpha-L-arabinofuranosidase activity"/>
    <property type="evidence" value="ECO:0007669"/>
    <property type="project" value="TreeGrafter"/>
</dbReference>
<comment type="catalytic activity">
    <reaction evidence="12">
        <text>Hydrolysis of (1-&gt;4)-beta-D-xylans, to remove successive D-xylose residues from the non-reducing termini.</text>
        <dbReference type="EC" id="3.2.1.37"/>
    </reaction>
</comment>
<evidence type="ECO:0000256" key="2">
    <source>
        <dbReference type="ARBA" id="ARBA00004851"/>
    </source>
</evidence>
<protein>
    <recommendedName>
        <fullName evidence="13">xylan 1,4-beta-xylosidase</fullName>
        <ecNumber evidence="13">3.2.1.37</ecNumber>
    </recommendedName>
</protein>
<feature type="domain" description="Fibronectin type III-like" evidence="15">
    <location>
        <begin position="671"/>
        <end position="741"/>
    </location>
</feature>
<evidence type="ECO:0000313" key="16">
    <source>
        <dbReference type="EMBL" id="KAF2841128.1"/>
    </source>
</evidence>
<keyword evidence="5" id="KW-0858">Xylan degradation</keyword>
<reference evidence="16" key="1">
    <citation type="journal article" date="2020" name="Stud. Mycol.">
        <title>101 Dothideomycetes genomes: a test case for predicting lifestyles and emergence of pathogens.</title>
        <authorList>
            <person name="Haridas S."/>
            <person name="Albert R."/>
            <person name="Binder M."/>
            <person name="Bloem J."/>
            <person name="Labutti K."/>
            <person name="Salamov A."/>
            <person name="Andreopoulos B."/>
            <person name="Baker S."/>
            <person name="Barry K."/>
            <person name="Bills G."/>
            <person name="Bluhm B."/>
            <person name="Cannon C."/>
            <person name="Castanera R."/>
            <person name="Culley D."/>
            <person name="Daum C."/>
            <person name="Ezra D."/>
            <person name="Gonzalez J."/>
            <person name="Henrissat B."/>
            <person name="Kuo A."/>
            <person name="Liang C."/>
            <person name="Lipzen A."/>
            <person name="Lutzoni F."/>
            <person name="Magnuson J."/>
            <person name="Mondo S."/>
            <person name="Nolan M."/>
            <person name="Ohm R."/>
            <person name="Pangilinan J."/>
            <person name="Park H.-J."/>
            <person name="Ramirez L."/>
            <person name="Alfaro M."/>
            <person name="Sun H."/>
            <person name="Tritt A."/>
            <person name="Yoshinaga Y."/>
            <person name="Zwiers L.-H."/>
            <person name="Turgeon B."/>
            <person name="Goodwin S."/>
            <person name="Spatafora J."/>
            <person name="Crous P."/>
            <person name="Grigoriev I."/>
        </authorList>
    </citation>
    <scope>NUCLEOTIDE SEQUENCE</scope>
    <source>
        <strain evidence="16">CBS 101060</strain>
    </source>
</reference>
<keyword evidence="17" id="KW-1185">Reference proteome</keyword>
<dbReference type="AlphaFoldDB" id="A0A9P4SGG8"/>
<gene>
    <name evidence="16" type="ORF">M501DRAFT_1055288</name>
</gene>
<dbReference type="EC" id="3.2.1.37" evidence="13"/>
<dbReference type="Gene3D" id="3.20.20.300">
    <property type="entry name" value="Glycoside hydrolase, family 3, N-terminal domain"/>
    <property type="match status" value="1"/>
</dbReference>
<dbReference type="Pfam" id="PF00933">
    <property type="entry name" value="Glyco_hydro_3"/>
    <property type="match status" value="1"/>
</dbReference>
<comment type="subcellular location">
    <subcellularLocation>
        <location evidence="1">Secreted</location>
    </subcellularLocation>
</comment>
<dbReference type="InterPro" id="IPR013783">
    <property type="entry name" value="Ig-like_fold"/>
</dbReference>
<keyword evidence="9" id="KW-0119">Carbohydrate metabolism</keyword>
<evidence type="ECO:0000256" key="12">
    <source>
        <dbReference type="ARBA" id="ARBA00024574"/>
    </source>
</evidence>
<dbReference type="GO" id="GO:0045493">
    <property type="term" value="P:xylan catabolic process"/>
    <property type="evidence" value="ECO:0007669"/>
    <property type="project" value="UniProtKB-KW"/>
</dbReference>
<dbReference type="InterPro" id="IPR017853">
    <property type="entry name" value="GH"/>
</dbReference>
<evidence type="ECO:0000256" key="9">
    <source>
        <dbReference type="ARBA" id="ARBA00023277"/>
    </source>
</evidence>
<dbReference type="Pfam" id="PF01915">
    <property type="entry name" value="Glyco_hydro_3_C"/>
    <property type="match status" value="1"/>
</dbReference>
<evidence type="ECO:0000256" key="10">
    <source>
        <dbReference type="ARBA" id="ARBA00023295"/>
    </source>
</evidence>
<evidence type="ECO:0000256" key="8">
    <source>
        <dbReference type="ARBA" id="ARBA00023180"/>
    </source>
</evidence>